<dbReference type="Pfam" id="PF13561">
    <property type="entry name" value="adh_short_C2"/>
    <property type="match status" value="1"/>
</dbReference>
<name>A0A917F225_9MICO</name>
<dbReference type="AlphaFoldDB" id="A0A917F225"/>
<gene>
    <name evidence="3" type="ORF">GCM10011399_30420</name>
</gene>
<reference evidence="3 4" key="1">
    <citation type="journal article" date="2014" name="Int. J. Syst. Evol. Microbiol.">
        <title>Complete genome sequence of Corynebacterium casei LMG S-19264T (=DSM 44701T), isolated from a smear-ripened cheese.</title>
        <authorList>
            <consortium name="US DOE Joint Genome Institute (JGI-PGF)"/>
            <person name="Walter F."/>
            <person name="Albersmeier A."/>
            <person name="Kalinowski J."/>
            <person name="Ruckert C."/>
        </authorList>
    </citation>
    <scope>NUCLEOTIDE SEQUENCE [LARGE SCALE GENOMIC DNA]</scope>
    <source>
        <strain evidence="3 4">CGMCC 1.12976</strain>
    </source>
</reference>
<sequence>MRTNAVGPGFIQTPLIDANLDADAKAYLAAKHALGRLGQPDEVAALVAFLASDAASFISGSYHLVDGGYAAQ</sequence>
<dbReference type="Proteomes" id="UP000598775">
    <property type="component" value="Unassembled WGS sequence"/>
</dbReference>
<evidence type="ECO:0008006" key="5">
    <source>
        <dbReference type="Google" id="ProtNLM"/>
    </source>
</evidence>
<dbReference type="PANTHER" id="PTHR24321">
    <property type="entry name" value="DEHYDROGENASES, SHORT CHAIN"/>
    <property type="match status" value="1"/>
</dbReference>
<protein>
    <recommendedName>
        <fullName evidence="5">SDR family oxidoreductase</fullName>
    </recommendedName>
</protein>
<dbReference type="SUPFAM" id="SSF51735">
    <property type="entry name" value="NAD(P)-binding Rossmann-fold domains"/>
    <property type="match status" value="1"/>
</dbReference>
<keyword evidence="2" id="KW-0560">Oxidoreductase</keyword>
<dbReference type="InterPro" id="IPR036291">
    <property type="entry name" value="NAD(P)-bd_dom_sf"/>
</dbReference>
<comment type="similarity">
    <text evidence="1">Belongs to the short-chain dehydrogenases/reductases (SDR) family.</text>
</comment>
<accession>A0A917F225</accession>
<evidence type="ECO:0000313" key="4">
    <source>
        <dbReference type="Proteomes" id="UP000598775"/>
    </source>
</evidence>
<evidence type="ECO:0000313" key="3">
    <source>
        <dbReference type="EMBL" id="GGF35303.1"/>
    </source>
</evidence>
<evidence type="ECO:0000256" key="1">
    <source>
        <dbReference type="ARBA" id="ARBA00006484"/>
    </source>
</evidence>
<evidence type="ECO:0000256" key="2">
    <source>
        <dbReference type="ARBA" id="ARBA00023002"/>
    </source>
</evidence>
<dbReference type="Gene3D" id="3.40.50.720">
    <property type="entry name" value="NAD(P)-binding Rossmann-like Domain"/>
    <property type="match status" value="1"/>
</dbReference>
<dbReference type="InterPro" id="IPR002347">
    <property type="entry name" value="SDR_fam"/>
</dbReference>
<comment type="caution">
    <text evidence="3">The sequence shown here is derived from an EMBL/GenBank/DDBJ whole genome shotgun (WGS) entry which is preliminary data.</text>
</comment>
<organism evidence="3 4">
    <name type="scientific">Subtercola lobariae</name>
    <dbReference type="NCBI Taxonomy" id="1588641"/>
    <lineage>
        <taxon>Bacteria</taxon>
        <taxon>Bacillati</taxon>
        <taxon>Actinomycetota</taxon>
        <taxon>Actinomycetes</taxon>
        <taxon>Micrococcales</taxon>
        <taxon>Microbacteriaceae</taxon>
        <taxon>Subtercola</taxon>
    </lineage>
</organism>
<dbReference type="PANTHER" id="PTHR24321:SF8">
    <property type="entry name" value="ESTRADIOL 17-BETA-DEHYDROGENASE 8-RELATED"/>
    <property type="match status" value="1"/>
</dbReference>
<keyword evidence="4" id="KW-1185">Reference proteome</keyword>
<dbReference type="GO" id="GO:0016491">
    <property type="term" value="F:oxidoreductase activity"/>
    <property type="evidence" value="ECO:0007669"/>
    <property type="project" value="UniProtKB-KW"/>
</dbReference>
<proteinExistence type="inferred from homology"/>
<dbReference type="EMBL" id="BMGP01000006">
    <property type="protein sequence ID" value="GGF35303.1"/>
    <property type="molecule type" value="Genomic_DNA"/>
</dbReference>